<keyword evidence="11 14" id="KW-0408">Iron</keyword>
<dbReference type="PRINTS" id="PR00385">
    <property type="entry name" value="P450"/>
</dbReference>
<dbReference type="InterPro" id="IPR036396">
    <property type="entry name" value="Cyt_P450_sf"/>
</dbReference>
<evidence type="ECO:0000256" key="13">
    <source>
        <dbReference type="ARBA" id="ARBA00023136"/>
    </source>
</evidence>
<gene>
    <name evidence="16" type="ORF">BINO364_LOCUS1301</name>
</gene>
<evidence type="ECO:0000256" key="14">
    <source>
        <dbReference type="PIRSR" id="PIRSR602401-1"/>
    </source>
</evidence>
<evidence type="ECO:0000256" key="10">
    <source>
        <dbReference type="ARBA" id="ARBA00023002"/>
    </source>
</evidence>
<dbReference type="GO" id="GO:0004497">
    <property type="term" value="F:monooxygenase activity"/>
    <property type="evidence" value="ECO:0007669"/>
    <property type="project" value="UniProtKB-KW"/>
</dbReference>
<dbReference type="InterPro" id="IPR017972">
    <property type="entry name" value="Cyt_P450_CS"/>
</dbReference>
<name>A0A8J9Y5M1_9NEOP</name>
<evidence type="ECO:0000313" key="16">
    <source>
        <dbReference type="EMBL" id="CAH0714225.1"/>
    </source>
</evidence>
<dbReference type="GO" id="GO:0016705">
    <property type="term" value="F:oxidoreductase activity, acting on paired donors, with incorporation or reduction of molecular oxygen"/>
    <property type="evidence" value="ECO:0007669"/>
    <property type="project" value="InterPro"/>
</dbReference>
<accession>A0A8J9Y5M1</accession>
<comment type="function">
    <text evidence="2">May be involved in the metabolism of insect hormones and in the breakdown of synthetic insecticides.</text>
</comment>
<dbReference type="PANTHER" id="PTHR24291:SF189">
    <property type="entry name" value="CYTOCHROME P450 4C3-RELATED"/>
    <property type="match status" value="1"/>
</dbReference>
<dbReference type="OrthoDB" id="1470350at2759"/>
<evidence type="ECO:0000256" key="2">
    <source>
        <dbReference type="ARBA" id="ARBA00003690"/>
    </source>
</evidence>
<sequence length="530" mass="60804">MFFPIVIVFLFVLLLTVFLYDHCNRSRRLASKIPGPKAFPIIGNSFHFLRPPVELFKFIQSLSIDYGVVFSLYAINGRVIGVAAPELIETILSSVQYNGKRLPYIFLKPWLSEGLLVSNGQKWQQRRKLLTQAFHFNILKKYARTFTEKTEEFLALVQEKVGEAKTDVAPLVTFATLHIMCETAMGTTMQDDIDTIANKYLKAIEILGNSVVHRMVRIWLHFDSIFKWSTMAKVQKKALEDLHVFTTRIIRERRNFLKVNNINVFNDADDDYGKKGKLGMLDLLLENEKLGKIDCEGIREEVDTFMFEGHDTTATALSFMLMAIANESTVQDKIYQEMHSIFGDSQRLPTLEDLSGMKYLELCIKESLRLYPSVPIIQRHVNEETTLGNYTIPADSDFCLPIYALHHCEDIYPDAEQFIPERFLPENCEKRHAFAYLPFSAGPRNCIGQKFAMLEMKTVVSSLIRRFRLEPVTKPSDLTFKPIPATAANLIEISQLRRRYYSAQVYAQTQVHSLFLSLSYSGGTTARHDQ</sequence>
<dbReference type="AlphaFoldDB" id="A0A8J9Y5M1"/>
<dbReference type="CDD" id="cd20628">
    <property type="entry name" value="CYP4"/>
    <property type="match status" value="1"/>
</dbReference>
<evidence type="ECO:0000256" key="15">
    <source>
        <dbReference type="RuleBase" id="RU000461"/>
    </source>
</evidence>
<dbReference type="GO" id="GO:0005789">
    <property type="term" value="C:endoplasmic reticulum membrane"/>
    <property type="evidence" value="ECO:0007669"/>
    <property type="project" value="UniProtKB-SubCell"/>
</dbReference>
<dbReference type="PROSITE" id="PS00086">
    <property type="entry name" value="CYTOCHROME_P450"/>
    <property type="match status" value="1"/>
</dbReference>
<dbReference type="GO" id="GO:0005506">
    <property type="term" value="F:iron ion binding"/>
    <property type="evidence" value="ECO:0007669"/>
    <property type="project" value="InterPro"/>
</dbReference>
<feature type="binding site" description="axial binding residue" evidence="14">
    <location>
        <position position="446"/>
    </location>
    <ligand>
        <name>heme</name>
        <dbReference type="ChEBI" id="CHEBI:30413"/>
    </ligand>
    <ligandPart>
        <name>Fe</name>
        <dbReference type="ChEBI" id="CHEBI:18248"/>
    </ligandPart>
</feature>
<evidence type="ECO:0000256" key="4">
    <source>
        <dbReference type="ARBA" id="ARBA00004406"/>
    </source>
</evidence>
<organism evidence="16 17">
    <name type="scientific">Brenthis ino</name>
    <name type="common">lesser marbled fritillary</name>
    <dbReference type="NCBI Taxonomy" id="405034"/>
    <lineage>
        <taxon>Eukaryota</taxon>
        <taxon>Metazoa</taxon>
        <taxon>Ecdysozoa</taxon>
        <taxon>Arthropoda</taxon>
        <taxon>Hexapoda</taxon>
        <taxon>Insecta</taxon>
        <taxon>Pterygota</taxon>
        <taxon>Neoptera</taxon>
        <taxon>Endopterygota</taxon>
        <taxon>Lepidoptera</taxon>
        <taxon>Glossata</taxon>
        <taxon>Ditrysia</taxon>
        <taxon>Papilionoidea</taxon>
        <taxon>Nymphalidae</taxon>
        <taxon>Heliconiinae</taxon>
        <taxon>Argynnini</taxon>
        <taxon>Brenthis</taxon>
    </lineage>
</organism>
<comment type="subcellular location">
    <subcellularLocation>
        <location evidence="4">Endoplasmic reticulum membrane</location>
        <topology evidence="4">Peripheral membrane protein</topology>
    </subcellularLocation>
    <subcellularLocation>
        <location evidence="3">Microsome membrane</location>
        <topology evidence="3">Peripheral membrane protein</topology>
    </subcellularLocation>
</comment>
<keyword evidence="9" id="KW-0492">Microsome</keyword>
<evidence type="ECO:0000256" key="11">
    <source>
        <dbReference type="ARBA" id="ARBA00023004"/>
    </source>
</evidence>
<protein>
    <recommendedName>
        <fullName evidence="18">Cytochrome P450</fullName>
    </recommendedName>
</protein>
<evidence type="ECO:0000256" key="7">
    <source>
        <dbReference type="ARBA" id="ARBA00022723"/>
    </source>
</evidence>
<dbReference type="InterPro" id="IPR002401">
    <property type="entry name" value="Cyt_P450_E_grp-I"/>
</dbReference>
<reference evidence="16" key="1">
    <citation type="submission" date="2021-12" db="EMBL/GenBank/DDBJ databases">
        <authorList>
            <person name="Martin H S."/>
        </authorList>
    </citation>
    <scope>NUCLEOTIDE SEQUENCE</scope>
</reference>
<dbReference type="InterPro" id="IPR050196">
    <property type="entry name" value="Cytochrome_P450_Monoox"/>
</dbReference>
<evidence type="ECO:0000313" key="17">
    <source>
        <dbReference type="Proteomes" id="UP000838878"/>
    </source>
</evidence>
<evidence type="ECO:0000256" key="12">
    <source>
        <dbReference type="ARBA" id="ARBA00023033"/>
    </source>
</evidence>
<keyword evidence="10 15" id="KW-0560">Oxidoreductase</keyword>
<feature type="non-terminal residue" evidence="16">
    <location>
        <position position="530"/>
    </location>
</feature>
<keyword evidence="13" id="KW-0472">Membrane</keyword>
<evidence type="ECO:0000256" key="5">
    <source>
        <dbReference type="ARBA" id="ARBA00010617"/>
    </source>
</evidence>
<evidence type="ECO:0000256" key="3">
    <source>
        <dbReference type="ARBA" id="ARBA00004174"/>
    </source>
</evidence>
<evidence type="ECO:0000256" key="9">
    <source>
        <dbReference type="ARBA" id="ARBA00022848"/>
    </source>
</evidence>
<evidence type="ECO:0000256" key="8">
    <source>
        <dbReference type="ARBA" id="ARBA00022824"/>
    </source>
</evidence>
<dbReference type="GO" id="GO:0020037">
    <property type="term" value="F:heme binding"/>
    <property type="evidence" value="ECO:0007669"/>
    <property type="project" value="InterPro"/>
</dbReference>
<keyword evidence="8" id="KW-0256">Endoplasmic reticulum</keyword>
<comment type="similarity">
    <text evidence="5 15">Belongs to the cytochrome P450 family.</text>
</comment>
<keyword evidence="17" id="KW-1185">Reference proteome</keyword>
<dbReference type="EMBL" id="OV170221">
    <property type="protein sequence ID" value="CAH0714225.1"/>
    <property type="molecule type" value="Genomic_DNA"/>
</dbReference>
<evidence type="ECO:0008006" key="18">
    <source>
        <dbReference type="Google" id="ProtNLM"/>
    </source>
</evidence>
<dbReference type="PANTHER" id="PTHR24291">
    <property type="entry name" value="CYTOCHROME P450 FAMILY 4"/>
    <property type="match status" value="1"/>
</dbReference>
<dbReference type="InterPro" id="IPR001128">
    <property type="entry name" value="Cyt_P450"/>
</dbReference>
<comment type="cofactor">
    <cofactor evidence="1 14">
        <name>heme</name>
        <dbReference type="ChEBI" id="CHEBI:30413"/>
    </cofactor>
</comment>
<keyword evidence="12 15" id="KW-0503">Monooxygenase</keyword>
<evidence type="ECO:0000256" key="1">
    <source>
        <dbReference type="ARBA" id="ARBA00001971"/>
    </source>
</evidence>
<dbReference type="Pfam" id="PF00067">
    <property type="entry name" value="p450"/>
    <property type="match status" value="1"/>
</dbReference>
<dbReference type="PRINTS" id="PR00463">
    <property type="entry name" value="EP450I"/>
</dbReference>
<proteinExistence type="inferred from homology"/>
<dbReference type="Gene3D" id="1.10.630.10">
    <property type="entry name" value="Cytochrome P450"/>
    <property type="match status" value="1"/>
</dbReference>
<dbReference type="SUPFAM" id="SSF48264">
    <property type="entry name" value="Cytochrome P450"/>
    <property type="match status" value="1"/>
</dbReference>
<dbReference type="Proteomes" id="UP000838878">
    <property type="component" value="Chromosome 1"/>
</dbReference>
<keyword evidence="6 14" id="KW-0349">Heme</keyword>
<keyword evidence="7 14" id="KW-0479">Metal-binding</keyword>
<evidence type="ECO:0000256" key="6">
    <source>
        <dbReference type="ARBA" id="ARBA00022617"/>
    </source>
</evidence>